<dbReference type="Proteomes" id="UP000238426">
    <property type="component" value="Unassembled WGS sequence"/>
</dbReference>
<dbReference type="OrthoDB" id="9811562at2"/>
<keyword evidence="7" id="KW-0808">Transferase</keyword>
<evidence type="ECO:0000256" key="6">
    <source>
        <dbReference type="SAM" id="Phobius"/>
    </source>
</evidence>
<dbReference type="RefSeq" id="WP_106463833.1">
    <property type="nucleotide sequence ID" value="NZ_PXOQ01000009.1"/>
</dbReference>
<dbReference type="InterPro" id="IPR000537">
    <property type="entry name" value="UbiA_prenyltransferase"/>
</dbReference>
<dbReference type="GO" id="GO:0016765">
    <property type="term" value="F:transferase activity, transferring alkyl or aryl (other than methyl) groups"/>
    <property type="evidence" value="ECO:0007669"/>
    <property type="project" value="InterPro"/>
</dbReference>
<dbReference type="NCBIfam" id="NF009512">
    <property type="entry name" value="PRK12872.1-1"/>
    <property type="match status" value="1"/>
</dbReference>
<feature type="transmembrane region" description="Helical" evidence="6">
    <location>
        <begin position="282"/>
        <end position="302"/>
    </location>
</feature>
<feature type="transmembrane region" description="Helical" evidence="6">
    <location>
        <begin position="85"/>
        <end position="105"/>
    </location>
</feature>
<dbReference type="CDD" id="cd13961">
    <property type="entry name" value="PT_UbiA_DGGGPS"/>
    <property type="match status" value="1"/>
</dbReference>
<dbReference type="InterPro" id="IPR050475">
    <property type="entry name" value="Prenyltransferase_related"/>
</dbReference>
<dbReference type="Gene3D" id="1.10.357.140">
    <property type="entry name" value="UbiA prenyltransferase"/>
    <property type="match status" value="1"/>
</dbReference>
<dbReference type="EMBL" id="PXOQ01000009">
    <property type="protein sequence ID" value="PSG88693.1"/>
    <property type="molecule type" value="Genomic_DNA"/>
</dbReference>
<keyword evidence="4 6" id="KW-1133">Transmembrane helix</keyword>
<comment type="caution">
    <text evidence="7">The sequence shown here is derived from an EMBL/GenBank/DDBJ whole genome shotgun (WGS) entry which is preliminary data.</text>
</comment>
<evidence type="ECO:0000256" key="3">
    <source>
        <dbReference type="ARBA" id="ARBA00022692"/>
    </source>
</evidence>
<evidence type="ECO:0000256" key="2">
    <source>
        <dbReference type="ARBA" id="ARBA00022475"/>
    </source>
</evidence>
<evidence type="ECO:0000256" key="4">
    <source>
        <dbReference type="ARBA" id="ARBA00022989"/>
    </source>
</evidence>
<comment type="subcellular location">
    <subcellularLocation>
        <location evidence="1">Membrane</location>
        <topology evidence="1">Multi-pass membrane protein</topology>
    </subcellularLocation>
</comment>
<dbReference type="PANTHER" id="PTHR42723:SF1">
    <property type="entry name" value="CHLOROPHYLL SYNTHASE, CHLOROPLASTIC"/>
    <property type="match status" value="1"/>
</dbReference>
<feature type="transmembrane region" description="Helical" evidence="6">
    <location>
        <begin position="39"/>
        <end position="58"/>
    </location>
</feature>
<dbReference type="AlphaFoldDB" id="A0A2T1NA36"/>
<evidence type="ECO:0000256" key="5">
    <source>
        <dbReference type="ARBA" id="ARBA00023136"/>
    </source>
</evidence>
<feature type="transmembrane region" description="Helical" evidence="6">
    <location>
        <begin position="250"/>
        <end position="270"/>
    </location>
</feature>
<dbReference type="Gene3D" id="1.20.120.1780">
    <property type="entry name" value="UbiA prenyltransferase"/>
    <property type="match status" value="1"/>
</dbReference>
<dbReference type="Pfam" id="PF01040">
    <property type="entry name" value="UbiA"/>
    <property type="match status" value="1"/>
</dbReference>
<reference evidence="7 8" key="1">
    <citation type="submission" date="2018-03" db="EMBL/GenBank/DDBJ databases">
        <title>Mesoflavibacter sp. HG37 and Mesoflavibacter sp. HG96 sp.nov., two marine bacteria isolated from seawater of Western Pacific Ocean.</title>
        <authorList>
            <person name="Cheng H."/>
            <person name="Wu Y.-H."/>
            <person name="Guo L.-L."/>
            <person name="Xu X.-W."/>
        </authorList>
    </citation>
    <scope>NUCLEOTIDE SEQUENCE [LARGE SCALE GENOMIC DNA]</scope>
    <source>
        <strain evidence="7 8">KCTC 32269</strain>
    </source>
</reference>
<feature type="transmembrane region" description="Helical" evidence="6">
    <location>
        <begin position="12"/>
        <end position="33"/>
    </location>
</feature>
<gene>
    <name evidence="7" type="ORF">C7H52_10410</name>
</gene>
<keyword evidence="2" id="KW-1003">Cell membrane</keyword>
<dbReference type="PANTHER" id="PTHR42723">
    <property type="entry name" value="CHLOROPHYLL SYNTHASE"/>
    <property type="match status" value="1"/>
</dbReference>
<keyword evidence="8" id="KW-1185">Reference proteome</keyword>
<evidence type="ECO:0000313" key="8">
    <source>
        <dbReference type="Proteomes" id="UP000238426"/>
    </source>
</evidence>
<dbReference type="InterPro" id="IPR044878">
    <property type="entry name" value="UbiA_sf"/>
</dbReference>
<feature type="transmembrane region" description="Helical" evidence="6">
    <location>
        <begin position="111"/>
        <end position="127"/>
    </location>
</feature>
<accession>A0A2T1NA36</accession>
<keyword evidence="3 6" id="KW-0812">Transmembrane</keyword>
<feature type="transmembrane region" description="Helical" evidence="6">
    <location>
        <begin position="134"/>
        <end position="156"/>
    </location>
</feature>
<name>A0A2T1NA36_9FLAO</name>
<feature type="transmembrane region" description="Helical" evidence="6">
    <location>
        <begin position="223"/>
        <end position="244"/>
    </location>
</feature>
<proteinExistence type="predicted"/>
<sequence length="303" mass="33954">MAILKLIRFKNLIIIAFVQYVIKYVLFDAFDAFTTLNGLQFTLLMFSTLCIAAAGYIFNDIQDVATDTINKPDKVLIGKRVSKNFAYNLYMILTLAGVGLGMYVANSIDKNSFFSLFVLSAGLLYIYSNTLKPIAVVGNLTVSFLVALSLIIIGIFDLMPAITEQNKAFQKTMFSVLVDYSVFAFFINFIRELVKDIEDVNGDYSQGMKTLPIILGQGRTAKIGFGLCLVAIAAVTYYLSSYFYKNTFVIVYMLILVVAPLIYCTIKLFSAKQKKEFTLVSLILKITMLTGICSMFLFKYILN</sequence>
<evidence type="ECO:0000256" key="1">
    <source>
        <dbReference type="ARBA" id="ARBA00004141"/>
    </source>
</evidence>
<keyword evidence="5 6" id="KW-0472">Membrane</keyword>
<dbReference type="GO" id="GO:0016020">
    <property type="term" value="C:membrane"/>
    <property type="evidence" value="ECO:0007669"/>
    <property type="project" value="UniProtKB-SubCell"/>
</dbReference>
<evidence type="ECO:0000313" key="7">
    <source>
        <dbReference type="EMBL" id="PSG88693.1"/>
    </source>
</evidence>
<organism evidence="7 8">
    <name type="scientific">Aurantibacter aestuarii</name>
    <dbReference type="NCBI Taxonomy" id="1266046"/>
    <lineage>
        <taxon>Bacteria</taxon>
        <taxon>Pseudomonadati</taxon>
        <taxon>Bacteroidota</taxon>
        <taxon>Flavobacteriia</taxon>
        <taxon>Flavobacteriales</taxon>
        <taxon>Flavobacteriaceae</taxon>
        <taxon>Aurantibacter</taxon>
    </lineage>
</organism>
<feature type="transmembrane region" description="Helical" evidence="6">
    <location>
        <begin position="168"/>
        <end position="190"/>
    </location>
</feature>
<protein>
    <submittedName>
        <fullName evidence="7">Prenyltransferase</fullName>
    </submittedName>
</protein>